<dbReference type="EMBL" id="BMNE01000004">
    <property type="protein sequence ID" value="GGN84401.1"/>
    <property type="molecule type" value="Genomic_DNA"/>
</dbReference>
<feature type="compositionally biased region" description="Basic and acidic residues" evidence="1">
    <location>
        <begin position="1"/>
        <end position="12"/>
    </location>
</feature>
<feature type="compositionally biased region" description="Low complexity" evidence="1">
    <location>
        <begin position="13"/>
        <end position="22"/>
    </location>
</feature>
<dbReference type="PANTHER" id="PTHR21666">
    <property type="entry name" value="PEPTIDASE-RELATED"/>
    <property type="match status" value="1"/>
</dbReference>
<dbReference type="InterPro" id="IPR050570">
    <property type="entry name" value="Cell_wall_metabolism_enzyme"/>
</dbReference>
<name>A0ABQ2KK01_9NOCA</name>
<dbReference type="InterPro" id="IPR011055">
    <property type="entry name" value="Dup_hybrid_motif"/>
</dbReference>
<dbReference type="SUPFAM" id="SSF51261">
    <property type="entry name" value="Duplicated hybrid motif"/>
    <property type="match status" value="1"/>
</dbReference>
<sequence length="369" mass="39328">MRQADTDADKQATADGGAAQDTSADHEADDASGQATADRAGRSAVSLTGHVLQANWREQLASQTSVRERVTTWVDNHPAVGEVAGELRRGEVRTVFWLRPKARAEALWAQRPSRDRVRQVLFERRVLIAGVVIVAVFAAADSQIRDIASDRPLAPGEAQRVAIAYPPQLAPNPQSSTRLLAAIARGEKRREAAVVAAAARATLERAKAEAAAAASGEWQDWMGQRAPVVPGVMVPGSTPSGGGFSLPAKGAFTSGFGSRWGTMHRGIDIAAPIGSPIYAVADGTVVEAGPAQGFGLWVRIRHDDGTISIYGHMYDFFVSQGERVPAGMQIARIGNRGDSTGPHLHFEIVQNGQHVDPQAWLALHGLRLT</sequence>
<dbReference type="CDD" id="cd12797">
    <property type="entry name" value="M23_peptidase"/>
    <property type="match status" value="1"/>
</dbReference>
<evidence type="ECO:0000256" key="2">
    <source>
        <dbReference type="SAM" id="Phobius"/>
    </source>
</evidence>
<protein>
    <recommendedName>
        <fullName evidence="3">M23ase beta-sheet core domain-containing protein</fullName>
    </recommendedName>
</protein>
<evidence type="ECO:0000313" key="4">
    <source>
        <dbReference type="EMBL" id="GGN84401.1"/>
    </source>
</evidence>
<evidence type="ECO:0000259" key="3">
    <source>
        <dbReference type="Pfam" id="PF01551"/>
    </source>
</evidence>
<evidence type="ECO:0000313" key="5">
    <source>
        <dbReference type="Proteomes" id="UP000658127"/>
    </source>
</evidence>
<keyword evidence="5" id="KW-1185">Reference proteome</keyword>
<dbReference type="PANTHER" id="PTHR21666:SF270">
    <property type="entry name" value="MUREIN HYDROLASE ACTIVATOR ENVC"/>
    <property type="match status" value="1"/>
</dbReference>
<keyword evidence="2" id="KW-0472">Membrane</keyword>
<dbReference type="InterPro" id="IPR016047">
    <property type="entry name" value="M23ase_b-sheet_dom"/>
</dbReference>
<dbReference type="Pfam" id="PF01551">
    <property type="entry name" value="Peptidase_M23"/>
    <property type="match status" value="1"/>
</dbReference>
<comment type="caution">
    <text evidence="4">The sequence shown here is derived from an EMBL/GenBank/DDBJ whole genome shotgun (WGS) entry which is preliminary data.</text>
</comment>
<gene>
    <name evidence="4" type="ORF">GCM10011610_37670</name>
</gene>
<evidence type="ECO:0000256" key="1">
    <source>
        <dbReference type="SAM" id="MobiDB-lite"/>
    </source>
</evidence>
<feature type="transmembrane region" description="Helical" evidence="2">
    <location>
        <begin position="121"/>
        <end position="140"/>
    </location>
</feature>
<keyword evidence="2" id="KW-0812">Transmembrane</keyword>
<dbReference type="Proteomes" id="UP000658127">
    <property type="component" value="Unassembled WGS sequence"/>
</dbReference>
<feature type="region of interest" description="Disordered" evidence="1">
    <location>
        <begin position="1"/>
        <end position="42"/>
    </location>
</feature>
<keyword evidence="2" id="KW-1133">Transmembrane helix</keyword>
<feature type="domain" description="M23ase beta-sheet core" evidence="3">
    <location>
        <begin position="263"/>
        <end position="357"/>
    </location>
</feature>
<dbReference type="RefSeq" id="WP_189029993.1">
    <property type="nucleotide sequence ID" value="NZ_BMNE01000004.1"/>
</dbReference>
<dbReference type="Gene3D" id="2.70.70.10">
    <property type="entry name" value="Glucose Permease (Domain IIA)"/>
    <property type="match status" value="1"/>
</dbReference>
<accession>A0ABQ2KK01</accession>
<organism evidence="4 5">
    <name type="scientific">Nocardia rhizosphaerihabitans</name>
    <dbReference type="NCBI Taxonomy" id="1691570"/>
    <lineage>
        <taxon>Bacteria</taxon>
        <taxon>Bacillati</taxon>
        <taxon>Actinomycetota</taxon>
        <taxon>Actinomycetes</taxon>
        <taxon>Mycobacteriales</taxon>
        <taxon>Nocardiaceae</taxon>
        <taxon>Nocardia</taxon>
    </lineage>
</organism>
<reference evidence="5" key="1">
    <citation type="journal article" date="2019" name="Int. J. Syst. Evol. Microbiol.">
        <title>The Global Catalogue of Microorganisms (GCM) 10K type strain sequencing project: providing services to taxonomists for standard genome sequencing and annotation.</title>
        <authorList>
            <consortium name="The Broad Institute Genomics Platform"/>
            <consortium name="The Broad Institute Genome Sequencing Center for Infectious Disease"/>
            <person name="Wu L."/>
            <person name="Ma J."/>
        </authorList>
    </citation>
    <scope>NUCLEOTIDE SEQUENCE [LARGE SCALE GENOMIC DNA]</scope>
    <source>
        <strain evidence="5">CGMCC 4.7329</strain>
    </source>
</reference>
<proteinExistence type="predicted"/>